<dbReference type="PANTHER" id="PTHR43649:SF16">
    <property type="entry name" value="SUGAR-BINDING LIPOPROTEIN"/>
    <property type="match status" value="1"/>
</dbReference>
<proteinExistence type="predicted"/>
<keyword evidence="3" id="KW-1185">Reference proteome</keyword>
<dbReference type="eggNOG" id="COG1653">
    <property type="taxonomic scope" value="Bacteria"/>
</dbReference>
<dbReference type="Gene3D" id="3.40.190.10">
    <property type="entry name" value="Periplasmic binding protein-like II"/>
    <property type="match status" value="1"/>
</dbReference>
<feature type="compositionally biased region" description="Polar residues" evidence="1">
    <location>
        <begin position="36"/>
        <end position="48"/>
    </location>
</feature>
<name>F4A2J3_MAHA5</name>
<dbReference type="PROSITE" id="PS51257">
    <property type="entry name" value="PROKAR_LIPOPROTEIN"/>
    <property type="match status" value="1"/>
</dbReference>
<dbReference type="Proteomes" id="UP000008457">
    <property type="component" value="Chromosome"/>
</dbReference>
<reference evidence="2 3" key="2">
    <citation type="journal article" date="2011" name="Stand. Genomic Sci.">
        <title>Complete genome sequence of Mahella australiensis type strain (50-1 BON).</title>
        <authorList>
            <person name="Sikorski J."/>
            <person name="Teshima H."/>
            <person name="Nolan M."/>
            <person name="Lucas S."/>
            <person name="Hammon N."/>
            <person name="Deshpande S."/>
            <person name="Cheng J.F."/>
            <person name="Pitluck S."/>
            <person name="Liolios K."/>
            <person name="Pagani I."/>
            <person name="Ivanova N."/>
            <person name="Huntemann M."/>
            <person name="Mavromatis K."/>
            <person name="Ovchinikova G."/>
            <person name="Pati A."/>
            <person name="Tapia R."/>
            <person name="Han C."/>
            <person name="Goodwin L."/>
            <person name="Chen A."/>
            <person name="Palaniappan K."/>
            <person name="Land M."/>
            <person name="Hauser L."/>
            <person name="Ngatchou-Djao O.D."/>
            <person name="Rohde M."/>
            <person name="Pukall R."/>
            <person name="Spring S."/>
            <person name="Abt B."/>
            <person name="Goker M."/>
            <person name="Detter J.C."/>
            <person name="Woyke T."/>
            <person name="Bristow J."/>
            <person name="Markowitz V."/>
            <person name="Hugenholtz P."/>
            <person name="Eisen J.A."/>
            <person name="Kyrpides N.C."/>
            <person name="Klenk H.P."/>
            <person name="Lapidus A."/>
        </authorList>
    </citation>
    <scope>NUCLEOTIDE SEQUENCE [LARGE SCALE GENOMIC DNA]</scope>
    <source>
        <strain evidence="3">DSM 15567 / CIP 107919 / 50-1 BON</strain>
    </source>
</reference>
<gene>
    <name evidence="2" type="ordered locus">Mahau_2087</name>
</gene>
<evidence type="ECO:0000313" key="3">
    <source>
        <dbReference type="Proteomes" id="UP000008457"/>
    </source>
</evidence>
<organism evidence="2 3">
    <name type="scientific">Mahella australiensis (strain DSM 15567 / CIP 107919 / 50-1 BON)</name>
    <dbReference type="NCBI Taxonomy" id="697281"/>
    <lineage>
        <taxon>Bacteria</taxon>
        <taxon>Bacillati</taxon>
        <taxon>Bacillota</taxon>
        <taxon>Clostridia</taxon>
        <taxon>Thermoanaerobacterales</taxon>
        <taxon>Thermoanaerobacterales Family IV. Incertae Sedis</taxon>
        <taxon>Mahella</taxon>
    </lineage>
</organism>
<dbReference type="CDD" id="cd13585">
    <property type="entry name" value="PBP2_TMBP_like"/>
    <property type="match status" value="1"/>
</dbReference>
<dbReference type="AlphaFoldDB" id="F4A2J3"/>
<dbReference type="RefSeq" id="WP_013781687.1">
    <property type="nucleotide sequence ID" value="NC_015520.1"/>
</dbReference>
<accession>F4A2J3</accession>
<dbReference type="KEGG" id="mas:Mahau_2087"/>
<dbReference type="HOGENOM" id="CLU_031285_8_0_9"/>
<evidence type="ECO:0000313" key="2">
    <source>
        <dbReference type="EMBL" id="AEE97259.1"/>
    </source>
</evidence>
<evidence type="ECO:0000256" key="1">
    <source>
        <dbReference type="SAM" id="MobiDB-lite"/>
    </source>
</evidence>
<dbReference type="EMBL" id="CP002360">
    <property type="protein sequence ID" value="AEE97259.1"/>
    <property type="molecule type" value="Genomic_DNA"/>
</dbReference>
<dbReference type="InterPro" id="IPR050490">
    <property type="entry name" value="Bact_solute-bd_prot1"/>
</dbReference>
<dbReference type="STRING" id="697281.Mahau_2087"/>
<feature type="region of interest" description="Disordered" evidence="1">
    <location>
        <begin position="30"/>
        <end position="53"/>
    </location>
</feature>
<dbReference type="PANTHER" id="PTHR43649">
    <property type="entry name" value="ARABINOSE-BINDING PROTEIN-RELATED"/>
    <property type="match status" value="1"/>
</dbReference>
<dbReference type="SUPFAM" id="SSF53850">
    <property type="entry name" value="Periplasmic binding protein-like II"/>
    <property type="match status" value="1"/>
</dbReference>
<protein>
    <submittedName>
        <fullName evidence="2">Extracellular solute-binding protein family 1</fullName>
    </submittedName>
</protein>
<reference evidence="3" key="1">
    <citation type="submission" date="2010-11" db="EMBL/GenBank/DDBJ databases">
        <title>The complete genome of Mahella australiensis DSM 15567.</title>
        <authorList>
            <consortium name="US DOE Joint Genome Institute (JGI-PGF)"/>
            <person name="Lucas S."/>
            <person name="Copeland A."/>
            <person name="Lapidus A."/>
            <person name="Bruce D."/>
            <person name="Goodwin L."/>
            <person name="Pitluck S."/>
            <person name="Kyrpides N."/>
            <person name="Mavromatis K."/>
            <person name="Pagani I."/>
            <person name="Ivanova N."/>
            <person name="Teshima H."/>
            <person name="Brettin T."/>
            <person name="Detter J.C."/>
            <person name="Han C."/>
            <person name="Tapia R."/>
            <person name="Land M."/>
            <person name="Hauser L."/>
            <person name="Markowitz V."/>
            <person name="Cheng J.-F."/>
            <person name="Hugenholtz P."/>
            <person name="Woyke T."/>
            <person name="Wu D."/>
            <person name="Spring S."/>
            <person name="Pukall R."/>
            <person name="Steenblock K."/>
            <person name="Schneider S."/>
            <person name="Klenk H.-P."/>
            <person name="Eisen J.A."/>
        </authorList>
    </citation>
    <scope>NUCLEOTIDE SEQUENCE [LARGE SCALE GENOMIC DNA]</scope>
    <source>
        <strain evidence="3">DSM 15567 / CIP 107919 / 50-1 BON</strain>
    </source>
</reference>
<sequence>MTGKKLLIILLAILVMSLTIVGCSSTPPATLGDEGANQQEQEQGSNDSGGAEQPKEVTILTWDKPDDTALPWQKQHYDEVIKAFREKYPWIKVEDKSLAPGTDYRQKYDQALLSGEEPTVAGCFPYVDIPTRARDGSIGDMTELVENWDLKNQGKVFNGYEQALQVDGKWYAVPRGAYLQYIVVNKKLVQEAGLDPANIPTTWDEFGKFAGQLTDPSKNRFGFGLMGMEWCAWPFTNFVWNAGGEMGVPNDDGTWKLTFAEQPGVDAIMFWHDLIWKYKATQKNVLENYTDLIAEFTQGRVVMEWGGVGGFSSDYVTKYGGDINDLDIAAVPAKEGCTNYHLSGGETWTISPKATEEQKQAAWIYIQYMGYDVDKLKSDAQVQAANNAPILTPSPRTDFNYLDYATNIPESWKQKIPEFSKTAKAEPWFPHWNDVKNALVKPIQQIILDKDITAQKAQQILQKCQDDLYSKYPDTFKK</sequence>
<dbReference type="OrthoDB" id="9795467at2"/>